<gene>
    <name evidence="1" type="primary">divIB</name>
    <name evidence="1" type="ORF">rsdtw13_13790</name>
</gene>
<keyword evidence="1" id="KW-0131">Cell cycle</keyword>
<organism evidence="1 2">
    <name type="scientific">Inconstantimicrobium mannanitabidum</name>
    <dbReference type="NCBI Taxonomy" id="1604901"/>
    <lineage>
        <taxon>Bacteria</taxon>
        <taxon>Bacillati</taxon>
        <taxon>Bacillota</taxon>
        <taxon>Clostridia</taxon>
        <taxon>Eubacteriales</taxon>
        <taxon>Clostridiaceae</taxon>
        <taxon>Inconstantimicrobium</taxon>
    </lineage>
</organism>
<comment type="caution">
    <text evidence="1">The sequence shown here is derived from an EMBL/GenBank/DDBJ whole genome shotgun (WGS) entry which is preliminary data.</text>
</comment>
<sequence>MENNVSEFIERKKKSKRRKKIVLFTAFFLLLLVLFLAKAPIFNVRKVEYSNNKIIKSEELYKLYEPLGVNIFFIDNKVVEESLKKNPYIDSVKIIKKMPNKLTIEIKEKAVTYCVEDGKQKYILSNDLSVLESRADVKDLNLTLLINPKPDVLKIGKTVYSDSRRIEIGKKLASLIERNQSKITFDKFDMGDPNKLIIYHGNVKIFLGSDDELENKLNAVINILQDDVVNIKKGTIDVSFKGSPVIKGEN</sequence>
<dbReference type="Proteomes" id="UP001058074">
    <property type="component" value="Unassembled WGS sequence"/>
</dbReference>
<dbReference type="EMBL" id="BROD01000001">
    <property type="protein sequence ID" value="GKX66121.1"/>
    <property type="molecule type" value="Genomic_DNA"/>
</dbReference>
<reference evidence="1" key="1">
    <citation type="journal article" date="2025" name="Int. J. Syst. Evol. Microbiol.">
        <title>Inconstantimicrobium mannanitabidum sp. nov., a novel member of the family Clostridiaceae isolated from anoxic soil under the treatment of reductive soil disinfestation.</title>
        <authorList>
            <person name="Ueki A."/>
            <person name="Tonouchi A."/>
            <person name="Honma S."/>
            <person name="Kaku N."/>
            <person name="Ueki K."/>
        </authorList>
    </citation>
    <scope>NUCLEOTIDE SEQUENCE</scope>
    <source>
        <strain evidence="1">TW13</strain>
    </source>
</reference>
<protein>
    <submittedName>
        <fullName evidence="1">Cell division protein DivIB</fullName>
    </submittedName>
</protein>
<evidence type="ECO:0000313" key="2">
    <source>
        <dbReference type="Proteomes" id="UP001058074"/>
    </source>
</evidence>
<accession>A0ACB5RAX3</accession>
<evidence type="ECO:0000313" key="1">
    <source>
        <dbReference type="EMBL" id="GKX66121.1"/>
    </source>
</evidence>
<proteinExistence type="predicted"/>
<keyword evidence="1" id="KW-0132">Cell division</keyword>
<keyword evidence="2" id="KW-1185">Reference proteome</keyword>
<name>A0ACB5RAX3_9CLOT</name>